<evidence type="ECO:0000313" key="1">
    <source>
        <dbReference type="EMBL" id="AGN69120.1"/>
    </source>
</evidence>
<name>R9ULC5_DROME</name>
<feature type="non-terminal residue" evidence="1">
    <location>
        <position position="1"/>
    </location>
</feature>
<dbReference type="AlphaFoldDB" id="R9ULC5"/>
<proteinExistence type="evidence at transcript level"/>
<reference evidence="1" key="1">
    <citation type="submission" date="2013-06" db="EMBL/GenBank/DDBJ databases">
        <authorList>
            <person name="Carlson J."/>
            <person name="Booth B."/>
            <person name="Frise E."/>
            <person name="Sandler J."/>
            <person name="Wan K."/>
            <person name="Yu C."/>
            <person name="Celniker S."/>
        </authorList>
    </citation>
    <scope>NUCLEOTIDE SEQUENCE</scope>
</reference>
<dbReference type="EMBL" id="BT150125">
    <property type="protein sequence ID" value="AGN69120.1"/>
    <property type="molecule type" value="mRNA"/>
</dbReference>
<organism evidence="1">
    <name type="scientific">Drosophila melanogaster</name>
    <name type="common">Fruit fly</name>
    <dbReference type="NCBI Taxonomy" id="7227"/>
    <lineage>
        <taxon>Eukaryota</taxon>
        <taxon>Metazoa</taxon>
        <taxon>Ecdysozoa</taxon>
        <taxon>Arthropoda</taxon>
        <taxon>Hexapoda</taxon>
        <taxon>Insecta</taxon>
        <taxon>Pterygota</taxon>
        <taxon>Neoptera</taxon>
        <taxon>Endopterygota</taxon>
        <taxon>Diptera</taxon>
        <taxon>Brachycera</taxon>
        <taxon>Muscomorpha</taxon>
        <taxon>Ephydroidea</taxon>
        <taxon>Drosophilidae</taxon>
        <taxon>Drosophila</taxon>
        <taxon>Sophophora</taxon>
    </lineage>
</organism>
<accession>R9ULC5</accession>
<sequence>FITARQVAGGWLRHRLVGMTRWCWRARTRLCQNVPSTPWPNSRFTPKQVECVYRGADKGNIYRLPTWEIARNELWTNRYTIG</sequence>
<protein>
    <submittedName>
        <fullName evidence="1">MIP37162p1</fullName>
    </submittedName>
</protein>